<sequence length="101" mass="10405">MVIAMTIAGIVAYVVVNFVLFLATLAAADGVASDHKRLALIGGSVLLAVIAFGGGTLLLLLRKPWSRGLGLGLMIGWALLTIFTAGLCTGVNPSFYTDGLL</sequence>
<reference evidence="2" key="2">
    <citation type="submission" date="2020-09" db="EMBL/GenBank/DDBJ databases">
        <authorList>
            <person name="Sun Q."/>
            <person name="Zhou Y."/>
        </authorList>
    </citation>
    <scope>NUCLEOTIDE SEQUENCE</scope>
    <source>
        <strain evidence="2">CGMCC 4.7138</strain>
    </source>
</reference>
<gene>
    <name evidence="2" type="ORF">GCM10011574_06750</name>
</gene>
<name>A0A8H9L9D1_9ACTN</name>
<keyword evidence="1" id="KW-1133">Transmembrane helix</keyword>
<dbReference type="Proteomes" id="UP000653480">
    <property type="component" value="Unassembled WGS sequence"/>
</dbReference>
<dbReference type="RefSeq" id="WP_167748096.1">
    <property type="nucleotide sequence ID" value="NZ_BMMN01000001.1"/>
</dbReference>
<evidence type="ECO:0000313" key="3">
    <source>
        <dbReference type="Proteomes" id="UP000653480"/>
    </source>
</evidence>
<keyword evidence="3" id="KW-1185">Reference proteome</keyword>
<accession>A0A8H9L9D1</accession>
<feature type="transmembrane region" description="Helical" evidence="1">
    <location>
        <begin position="40"/>
        <end position="61"/>
    </location>
</feature>
<keyword evidence="1" id="KW-0472">Membrane</keyword>
<evidence type="ECO:0000313" key="2">
    <source>
        <dbReference type="EMBL" id="GGO00234.1"/>
    </source>
</evidence>
<comment type="caution">
    <text evidence="2">The sequence shown here is derived from an EMBL/GenBank/DDBJ whole genome shotgun (WGS) entry which is preliminary data.</text>
</comment>
<proteinExistence type="predicted"/>
<dbReference type="EMBL" id="BMMN01000001">
    <property type="protein sequence ID" value="GGO00234.1"/>
    <property type="molecule type" value="Genomic_DNA"/>
</dbReference>
<feature type="transmembrane region" description="Helical" evidence="1">
    <location>
        <begin position="7"/>
        <end position="28"/>
    </location>
</feature>
<protein>
    <submittedName>
        <fullName evidence="2">Uncharacterized protein</fullName>
    </submittedName>
</protein>
<organism evidence="2 3">
    <name type="scientific">Microbispora bryophytorum</name>
    <dbReference type="NCBI Taxonomy" id="1460882"/>
    <lineage>
        <taxon>Bacteria</taxon>
        <taxon>Bacillati</taxon>
        <taxon>Actinomycetota</taxon>
        <taxon>Actinomycetes</taxon>
        <taxon>Streptosporangiales</taxon>
        <taxon>Streptosporangiaceae</taxon>
        <taxon>Microbispora</taxon>
    </lineage>
</organism>
<evidence type="ECO:0000256" key="1">
    <source>
        <dbReference type="SAM" id="Phobius"/>
    </source>
</evidence>
<dbReference type="AlphaFoldDB" id="A0A8H9L9D1"/>
<feature type="transmembrane region" description="Helical" evidence="1">
    <location>
        <begin position="73"/>
        <end position="96"/>
    </location>
</feature>
<reference evidence="2" key="1">
    <citation type="journal article" date="2014" name="Int. J. Syst. Evol. Microbiol.">
        <title>Complete genome sequence of Corynebacterium casei LMG S-19264T (=DSM 44701T), isolated from a smear-ripened cheese.</title>
        <authorList>
            <consortium name="US DOE Joint Genome Institute (JGI-PGF)"/>
            <person name="Walter F."/>
            <person name="Albersmeier A."/>
            <person name="Kalinowski J."/>
            <person name="Ruckert C."/>
        </authorList>
    </citation>
    <scope>NUCLEOTIDE SEQUENCE</scope>
    <source>
        <strain evidence="2">CGMCC 4.7138</strain>
    </source>
</reference>
<keyword evidence="1" id="KW-0812">Transmembrane</keyword>